<sequence>MEHIVFLDRDTIPAHITIPSPDVAHQWQSYPATEPSEVVERLREATVVITNKVVLNAHILAQLPELKLIVVAATGYNNVDIDWCHENQLPVCNIRGYATRSVPEHVIAMLFSLRRNLVAYQRDIQNDIWREKNQFCFFTHPIGDIAGSTIGIIGSGSLGQGVATLAKAIGMKVLFAERKGSKVCREGYTPFETVLSQADAVTLHCPLTDETENLISDNELKLMKPESILINAGRGGLVDEKALILALKKGEIAGAGMDVFTEEPADYSNPLVANAGMPNLILTPHVAWGSDSSLQTLANQVSDNIQAFFAGKPNNLL</sequence>
<name>A0A4Q0YVW5_9GAMM</name>
<dbReference type="Proteomes" id="UP000290287">
    <property type="component" value="Unassembled WGS sequence"/>
</dbReference>
<feature type="domain" description="D-isomer specific 2-hydroxyacid dehydrogenase NAD-binding" evidence="6">
    <location>
        <begin position="107"/>
        <end position="287"/>
    </location>
</feature>
<comment type="caution">
    <text evidence="7">The sequence shown here is derived from an EMBL/GenBank/DDBJ whole genome shotgun (WGS) entry which is preliminary data.</text>
</comment>
<dbReference type="InterPro" id="IPR029753">
    <property type="entry name" value="D-isomer_DH_CS"/>
</dbReference>
<feature type="domain" description="D-isomer specific 2-hydroxyacid dehydrogenase catalytic" evidence="5">
    <location>
        <begin position="32"/>
        <end position="314"/>
    </location>
</feature>
<dbReference type="PROSITE" id="PS00670">
    <property type="entry name" value="D_2_HYDROXYACID_DH_2"/>
    <property type="match status" value="1"/>
</dbReference>
<dbReference type="OrthoDB" id="9805416at2"/>
<dbReference type="PANTHER" id="PTHR43761:SF1">
    <property type="entry name" value="D-ISOMER SPECIFIC 2-HYDROXYACID DEHYDROGENASE CATALYTIC DOMAIN-CONTAINING PROTEIN-RELATED"/>
    <property type="match status" value="1"/>
</dbReference>
<dbReference type="Pfam" id="PF00389">
    <property type="entry name" value="2-Hacid_dh"/>
    <property type="match status" value="1"/>
</dbReference>
<evidence type="ECO:0000256" key="3">
    <source>
        <dbReference type="ARBA" id="ARBA00023027"/>
    </source>
</evidence>
<dbReference type="InterPro" id="IPR036291">
    <property type="entry name" value="NAD(P)-bd_dom_sf"/>
</dbReference>
<dbReference type="GO" id="GO:0051287">
    <property type="term" value="F:NAD binding"/>
    <property type="evidence" value="ECO:0007669"/>
    <property type="project" value="InterPro"/>
</dbReference>
<dbReference type="GO" id="GO:0047545">
    <property type="term" value="F:(S)-2-hydroxyglutarate dehydrogenase activity"/>
    <property type="evidence" value="ECO:0007669"/>
    <property type="project" value="UniProtKB-ARBA"/>
</dbReference>
<evidence type="ECO:0000313" key="8">
    <source>
        <dbReference type="Proteomes" id="UP000290287"/>
    </source>
</evidence>
<dbReference type="GO" id="GO:0008465">
    <property type="term" value="F:hydroxypyruvate reductase (NADH) activity"/>
    <property type="evidence" value="ECO:0007669"/>
    <property type="project" value="UniProtKB-EC"/>
</dbReference>
<dbReference type="SUPFAM" id="SSF52283">
    <property type="entry name" value="Formate/glycerate dehydrogenase catalytic domain-like"/>
    <property type="match status" value="1"/>
</dbReference>
<dbReference type="RefSeq" id="WP_129122155.1">
    <property type="nucleotide sequence ID" value="NZ_PEIB01000010.1"/>
</dbReference>
<evidence type="ECO:0000259" key="6">
    <source>
        <dbReference type="Pfam" id="PF02826"/>
    </source>
</evidence>
<reference evidence="7 8" key="1">
    <citation type="submission" date="2017-10" db="EMBL/GenBank/DDBJ databases">
        <title>Nyctiphanis sp. nov., isolated from the stomach of the euphausiid Nyctiphanes simplex (Hansen, 1911) in the Gulf of California.</title>
        <authorList>
            <person name="Gomez-Gil B."/>
            <person name="Aguilar-Mendez M."/>
            <person name="Lopez-Cortes A."/>
            <person name="Gomez-Gutierrez J."/>
            <person name="Roque A."/>
            <person name="Lang E."/>
            <person name="Gonzalez-Castillo A."/>
        </authorList>
    </citation>
    <scope>NUCLEOTIDE SEQUENCE [LARGE SCALE GENOMIC DNA]</scope>
    <source>
        <strain evidence="7 8">CAIM 600</strain>
    </source>
</reference>
<dbReference type="InterPro" id="IPR050418">
    <property type="entry name" value="D-iso_2-hydroxyacid_DH_PdxB"/>
</dbReference>
<keyword evidence="3" id="KW-0520">NAD</keyword>
<comment type="similarity">
    <text evidence="1 4">Belongs to the D-isomer specific 2-hydroxyacid dehydrogenase family.</text>
</comment>
<evidence type="ECO:0000259" key="5">
    <source>
        <dbReference type="Pfam" id="PF00389"/>
    </source>
</evidence>
<dbReference type="GO" id="GO:0006564">
    <property type="term" value="P:L-serine biosynthetic process"/>
    <property type="evidence" value="ECO:0007669"/>
    <property type="project" value="UniProtKB-ARBA"/>
</dbReference>
<evidence type="ECO:0000256" key="1">
    <source>
        <dbReference type="ARBA" id="ARBA00005854"/>
    </source>
</evidence>
<gene>
    <name evidence="7" type="ORF">CS022_10030</name>
</gene>
<dbReference type="CDD" id="cd12162">
    <property type="entry name" value="2-Hacid_dh_4"/>
    <property type="match status" value="1"/>
</dbReference>
<organism evidence="7 8">
    <name type="scientific">Veronia nyctiphanis</name>
    <dbReference type="NCBI Taxonomy" id="1278244"/>
    <lineage>
        <taxon>Bacteria</taxon>
        <taxon>Pseudomonadati</taxon>
        <taxon>Pseudomonadota</taxon>
        <taxon>Gammaproteobacteria</taxon>
        <taxon>Vibrionales</taxon>
        <taxon>Vibrionaceae</taxon>
        <taxon>Veronia</taxon>
    </lineage>
</organism>
<protein>
    <submittedName>
        <fullName evidence="7">Glycerate dehydrogenase</fullName>
        <ecNumber evidence="7">1.1.1.29</ecNumber>
    </submittedName>
</protein>
<dbReference type="EC" id="1.1.1.29" evidence="7"/>
<dbReference type="InterPro" id="IPR006140">
    <property type="entry name" value="D-isomer_DH_NAD-bd"/>
</dbReference>
<dbReference type="Gene3D" id="3.40.50.720">
    <property type="entry name" value="NAD(P)-binding Rossmann-like Domain"/>
    <property type="match status" value="2"/>
</dbReference>
<evidence type="ECO:0000313" key="7">
    <source>
        <dbReference type="EMBL" id="RXJ73319.1"/>
    </source>
</evidence>
<dbReference type="PANTHER" id="PTHR43761">
    <property type="entry name" value="D-ISOMER SPECIFIC 2-HYDROXYACID DEHYDROGENASE FAMILY PROTEIN (AFU_ORTHOLOGUE AFUA_1G13630)"/>
    <property type="match status" value="1"/>
</dbReference>
<dbReference type="InterPro" id="IPR006139">
    <property type="entry name" value="D-isomer_2_OHA_DH_cat_dom"/>
</dbReference>
<keyword evidence="2 4" id="KW-0560">Oxidoreductase</keyword>
<proteinExistence type="inferred from homology"/>
<dbReference type="Pfam" id="PF02826">
    <property type="entry name" value="2-Hacid_dh_C"/>
    <property type="match status" value="1"/>
</dbReference>
<dbReference type="GO" id="GO:0004617">
    <property type="term" value="F:phosphoglycerate dehydrogenase activity"/>
    <property type="evidence" value="ECO:0007669"/>
    <property type="project" value="UniProtKB-ARBA"/>
</dbReference>
<dbReference type="AlphaFoldDB" id="A0A4Q0YVW5"/>
<evidence type="ECO:0000256" key="4">
    <source>
        <dbReference type="RuleBase" id="RU003719"/>
    </source>
</evidence>
<evidence type="ECO:0000256" key="2">
    <source>
        <dbReference type="ARBA" id="ARBA00023002"/>
    </source>
</evidence>
<dbReference type="SUPFAM" id="SSF51735">
    <property type="entry name" value="NAD(P)-binding Rossmann-fold domains"/>
    <property type="match status" value="1"/>
</dbReference>
<dbReference type="FunFam" id="3.40.50.720:FF:000041">
    <property type="entry name" value="D-3-phosphoglycerate dehydrogenase"/>
    <property type="match status" value="1"/>
</dbReference>
<accession>A0A4Q0YVW5</accession>
<dbReference type="EMBL" id="PEIB01000010">
    <property type="protein sequence ID" value="RXJ73319.1"/>
    <property type="molecule type" value="Genomic_DNA"/>
</dbReference>
<keyword evidence="8" id="KW-1185">Reference proteome</keyword>